<accession>S3Z9R6</accession>
<protein>
    <submittedName>
        <fullName evidence="2">Uncharacterized protein</fullName>
    </submittedName>
</protein>
<gene>
    <name evidence="2" type="ORF">STRAU_7613</name>
</gene>
<comment type="caution">
    <text evidence="2">The sequence shown here is derived from an EMBL/GenBank/DDBJ whole genome shotgun (WGS) entry which is preliminary data.</text>
</comment>
<keyword evidence="3" id="KW-1185">Reference proteome</keyword>
<name>S3Z9R6_9ACTN</name>
<feature type="compositionally biased region" description="Low complexity" evidence="1">
    <location>
        <begin position="32"/>
        <end position="43"/>
    </location>
</feature>
<dbReference type="EMBL" id="AOPZ01000555">
    <property type="protein sequence ID" value="EPH39329.1"/>
    <property type="molecule type" value="Genomic_DNA"/>
</dbReference>
<reference evidence="2 3" key="1">
    <citation type="submission" date="2013-02" db="EMBL/GenBank/DDBJ databases">
        <title>Draft Genome Sequence of Streptomyces aurantiacus, Which Produces Setomimycin.</title>
        <authorList>
            <person name="Gruening B.A."/>
            <person name="Praeg A."/>
            <person name="Erxleben A."/>
            <person name="Guenther S."/>
            <person name="Mueller M."/>
        </authorList>
    </citation>
    <scope>NUCLEOTIDE SEQUENCE [LARGE SCALE GENOMIC DNA]</scope>
    <source>
        <strain evidence="2 3">JA 4570</strain>
    </source>
</reference>
<evidence type="ECO:0000313" key="3">
    <source>
        <dbReference type="Proteomes" id="UP000014629"/>
    </source>
</evidence>
<organism evidence="2 3">
    <name type="scientific">Streptomyces aurantiacus JA 4570</name>
    <dbReference type="NCBI Taxonomy" id="1286094"/>
    <lineage>
        <taxon>Bacteria</taxon>
        <taxon>Bacillati</taxon>
        <taxon>Actinomycetota</taxon>
        <taxon>Actinomycetes</taxon>
        <taxon>Kitasatosporales</taxon>
        <taxon>Streptomycetaceae</taxon>
        <taxon>Streptomyces</taxon>
        <taxon>Streptomyces aurantiacus group</taxon>
    </lineage>
</organism>
<sequence>MLRLQRALALARSGLPYADTAAAAGRPRRATPTRPIWPATSRN</sequence>
<evidence type="ECO:0000256" key="1">
    <source>
        <dbReference type="SAM" id="MobiDB-lite"/>
    </source>
</evidence>
<evidence type="ECO:0000313" key="2">
    <source>
        <dbReference type="EMBL" id="EPH39329.1"/>
    </source>
</evidence>
<proteinExistence type="predicted"/>
<dbReference type="AlphaFoldDB" id="S3Z9R6"/>
<feature type="region of interest" description="Disordered" evidence="1">
    <location>
        <begin position="21"/>
        <end position="43"/>
    </location>
</feature>
<dbReference type="Proteomes" id="UP000014629">
    <property type="component" value="Unassembled WGS sequence"/>
</dbReference>